<accession>A0AAD1ZT76</accession>
<reference evidence="3" key="1">
    <citation type="submission" date="2023-05" db="EMBL/GenBank/DDBJ databases">
        <authorList>
            <person name="Huff M."/>
        </authorList>
    </citation>
    <scope>NUCLEOTIDE SEQUENCE</scope>
</reference>
<dbReference type="SUPFAM" id="SSF53756">
    <property type="entry name" value="UDP-Glycosyltransferase/glycogen phosphorylase"/>
    <property type="match status" value="1"/>
</dbReference>
<dbReference type="PANTHER" id="PTHR48047:SF45">
    <property type="entry name" value="SCOPOLETIN GLUCOSYLTRANSFERASE-LIKE"/>
    <property type="match status" value="1"/>
</dbReference>
<dbReference type="PANTHER" id="PTHR48047">
    <property type="entry name" value="GLYCOSYLTRANSFERASE"/>
    <property type="match status" value="1"/>
</dbReference>
<organism evidence="3 4">
    <name type="scientific">Fraxinus pennsylvanica</name>
    <dbReference type="NCBI Taxonomy" id="56036"/>
    <lineage>
        <taxon>Eukaryota</taxon>
        <taxon>Viridiplantae</taxon>
        <taxon>Streptophyta</taxon>
        <taxon>Embryophyta</taxon>
        <taxon>Tracheophyta</taxon>
        <taxon>Spermatophyta</taxon>
        <taxon>Magnoliopsida</taxon>
        <taxon>eudicotyledons</taxon>
        <taxon>Gunneridae</taxon>
        <taxon>Pentapetalae</taxon>
        <taxon>asterids</taxon>
        <taxon>lamiids</taxon>
        <taxon>Lamiales</taxon>
        <taxon>Oleaceae</taxon>
        <taxon>Oleeae</taxon>
        <taxon>Fraxinus</taxon>
    </lineage>
</organism>
<dbReference type="EMBL" id="OU503048">
    <property type="protein sequence ID" value="CAI9775127.1"/>
    <property type="molecule type" value="Genomic_DNA"/>
</dbReference>
<dbReference type="GO" id="GO:0035251">
    <property type="term" value="F:UDP-glucosyltransferase activity"/>
    <property type="evidence" value="ECO:0007669"/>
    <property type="project" value="TreeGrafter"/>
</dbReference>
<keyword evidence="2" id="KW-0328">Glycosyltransferase</keyword>
<name>A0AAD1ZT76_9LAMI</name>
<dbReference type="Gene3D" id="3.40.50.2000">
    <property type="entry name" value="Glycogen Phosphorylase B"/>
    <property type="match status" value="1"/>
</dbReference>
<evidence type="ECO:0000313" key="3">
    <source>
        <dbReference type="EMBL" id="CAI9775127.1"/>
    </source>
</evidence>
<gene>
    <name evidence="3" type="ORF">FPE_LOCUS22557</name>
</gene>
<keyword evidence="2" id="KW-0808">Transferase</keyword>
<dbReference type="AlphaFoldDB" id="A0AAD1ZT76"/>
<comment type="similarity">
    <text evidence="1">Belongs to the UDP-glycosyltransferase family.</text>
</comment>
<evidence type="ECO:0000256" key="2">
    <source>
        <dbReference type="ARBA" id="ARBA00022676"/>
    </source>
</evidence>
<evidence type="ECO:0000313" key="4">
    <source>
        <dbReference type="Proteomes" id="UP000834106"/>
    </source>
</evidence>
<proteinExistence type="inferred from homology"/>
<evidence type="ECO:0000256" key="1">
    <source>
        <dbReference type="ARBA" id="ARBA00009995"/>
    </source>
</evidence>
<dbReference type="Proteomes" id="UP000834106">
    <property type="component" value="Chromosome 13"/>
</dbReference>
<keyword evidence="4" id="KW-1185">Reference proteome</keyword>
<sequence length="103" mass="11732">MNSDDMIIKFTKALELLQEPLEKLLEEYHPDCLVAAMFFPWATDAAAKFDIPRLVFHGTSFLSLCASEHMRIFNPYKNVSSDSVGFVLPNLPHPLKFKKNTDS</sequence>
<protein>
    <submittedName>
        <fullName evidence="3">Uncharacterized protein</fullName>
    </submittedName>
</protein>